<accession>A0A8K1LIE3</accession>
<proteinExistence type="predicted"/>
<evidence type="ECO:0000313" key="1">
    <source>
        <dbReference type="EMBL" id="TRZ15002.1"/>
    </source>
</evidence>
<dbReference type="OrthoDB" id="9170669at2759"/>
<dbReference type="Proteomes" id="UP000796761">
    <property type="component" value="Unassembled WGS sequence"/>
</dbReference>
<gene>
    <name evidence="1" type="ORF">HGM15179_012100</name>
</gene>
<evidence type="ECO:0000313" key="2">
    <source>
        <dbReference type="Proteomes" id="UP000796761"/>
    </source>
</evidence>
<dbReference type="AlphaFoldDB" id="A0A8K1LIE3"/>
<sequence>MRQKVEGQAPGKGPQLVTLSCTGHTAADLQSYRDGPGTPEAFVFEKDFEVLESDVPHGSAFRPVLLNIFINDTNKGIKYSFSEFADDTKLSDAVATPEGQDAIQRDQDNLKNWAHGNLIKFNKTKCMVLHLD</sequence>
<protein>
    <recommendedName>
        <fullName evidence="3">Rna-directed dna polymerase from mobile element jockey-like</fullName>
    </recommendedName>
</protein>
<organism evidence="1 2">
    <name type="scientific">Zosterops borbonicus</name>
    <dbReference type="NCBI Taxonomy" id="364589"/>
    <lineage>
        <taxon>Eukaryota</taxon>
        <taxon>Metazoa</taxon>
        <taxon>Chordata</taxon>
        <taxon>Craniata</taxon>
        <taxon>Vertebrata</taxon>
        <taxon>Euteleostomi</taxon>
        <taxon>Archelosauria</taxon>
        <taxon>Archosauria</taxon>
        <taxon>Dinosauria</taxon>
        <taxon>Saurischia</taxon>
        <taxon>Theropoda</taxon>
        <taxon>Coelurosauria</taxon>
        <taxon>Aves</taxon>
        <taxon>Neognathae</taxon>
        <taxon>Neoaves</taxon>
        <taxon>Telluraves</taxon>
        <taxon>Australaves</taxon>
        <taxon>Passeriformes</taxon>
        <taxon>Sylvioidea</taxon>
        <taxon>Zosteropidae</taxon>
        <taxon>Zosterops</taxon>
    </lineage>
</organism>
<dbReference type="EMBL" id="SWJQ01000391">
    <property type="protein sequence ID" value="TRZ15002.1"/>
    <property type="molecule type" value="Genomic_DNA"/>
</dbReference>
<dbReference type="PANTHER" id="PTHR33332">
    <property type="entry name" value="REVERSE TRANSCRIPTASE DOMAIN-CONTAINING PROTEIN"/>
    <property type="match status" value="1"/>
</dbReference>
<keyword evidence="2" id="KW-1185">Reference proteome</keyword>
<evidence type="ECO:0008006" key="3">
    <source>
        <dbReference type="Google" id="ProtNLM"/>
    </source>
</evidence>
<comment type="caution">
    <text evidence="1">The sequence shown here is derived from an EMBL/GenBank/DDBJ whole genome shotgun (WGS) entry which is preliminary data.</text>
</comment>
<name>A0A8K1LIE3_9PASS</name>
<reference evidence="1" key="1">
    <citation type="submission" date="2019-04" db="EMBL/GenBank/DDBJ databases">
        <title>Genome assembly of Zosterops borbonicus 15179.</title>
        <authorList>
            <person name="Leroy T."/>
            <person name="Anselmetti Y."/>
            <person name="Tilak M.-K."/>
            <person name="Nabholz B."/>
        </authorList>
    </citation>
    <scope>NUCLEOTIDE SEQUENCE</scope>
    <source>
        <strain evidence="1">HGM_15179</strain>
        <tissue evidence="1">Muscle</tissue>
    </source>
</reference>